<feature type="domain" description="DUF6089" evidence="2">
    <location>
        <begin position="6"/>
        <end position="226"/>
    </location>
</feature>
<dbReference type="RefSeq" id="WP_203096256.1">
    <property type="nucleotide sequence ID" value="NZ_CP059075.1"/>
</dbReference>
<name>A0A7U2NH65_FLAPS</name>
<proteinExistence type="predicted"/>
<dbReference type="Pfam" id="PF19573">
    <property type="entry name" value="DUF6089"/>
    <property type="match status" value="1"/>
</dbReference>
<sequence>MRKTTYILTLFFLFQIANAQTHEIGVFAGGSNFIGDVGSTDYINPRHAAFGLLYKWNVNPRYSWRLSAMQSKVGGNDFAAANTARKNRGLNFENTITEFSAGFEFNFFDFNLHKFGFVSTPYLYSGVSYYLSDNLYTINKKYYSSGVSGGVALPIIAGFKAKISDNFILGLEAGARYTFSDDLDGSIPKKKEFKQYAFGNTNSKDWYVFTGLTLTYTFGNKPCYCND</sequence>
<dbReference type="InterPro" id="IPR045743">
    <property type="entry name" value="DUF6089"/>
</dbReference>
<protein>
    <recommendedName>
        <fullName evidence="2">DUF6089 domain-containing protein</fullName>
    </recommendedName>
</protein>
<organism evidence="3 4">
    <name type="scientific">Flavobacterium psychrophilum</name>
    <dbReference type="NCBI Taxonomy" id="96345"/>
    <lineage>
        <taxon>Bacteria</taxon>
        <taxon>Pseudomonadati</taxon>
        <taxon>Bacteroidota</taxon>
        <taxon>Flavobacteriia</taxon>
        <taxon>Flavobacteriales</taxon>
        <taxon>Flavobacteriaceae</taxon>
        <taxon>Flavobacterium</taxon>
    </lineage>
</organism>
<gene>
    <name evidence="3" type="ORF">H0H26_05080</name>
</gene>
<evidence type="ECO:0000313" key="3">
    <source>
        <dbReference type="EMBL" id="QRE04963.1"/>
    </source>
</evidence>
<reference evidence="3 4" key="1">
    <citation type="submission" date="2020-07" db="EMBL/GenBank/DDBJ databases">
        <title>Genomic characterization of Flavobacterium psychrophilum strains.</title>
        <authorList>
            <person name="Castillo D."/>
            <person name="Jorgensen J."/>
            <person name="Middelboe M."/>
        </authorList>
    </citation>
    <scope>NUCLEOTIDE SEQUENCE [LARGE SCALE GENOMIC DNA]</scope>
    <source>
        <strain evidence="3 4">FPS-R7</strain>
    </source>
</reference>
<dbReference type="Proteomes" id="UP000596329">
    <property type="component" value="Chromosome"/>
</dbReference>
<dbReference type="AlphaFoldDB" id="A0A7U2NH65"/>
<feature type="chain" id="PRO_5031366433" description="DUF6089 domain-containing protein" evidence="1">
    <location>
        <begin position="20"/>
        <end position="227"/>
    </location>
</feature>
<feature type="signal peptide" evidence="1">
    <location>
        <begin position="1"/>
        <end position="19"/>
    </location>
</feature>
<evidence type="ECO:0000256" key="1">
    <source>
        <dbReference type="SAM" id="SignalP"/>
    </source>
</evidence>
<dbReference type="EMBL" id="CP059075">
    <property type="protein sequence ID" value="QRE04963.1"/>
    <property type="molecule type" value="Genomic_DNA"/>
</dbReference>
<evidence type="ECO:0000259" key="2">
    <source>
        <dbReference type="Pfam" id="PF19573"/>
    </source>
</evidence>
<accession>A0A7U2NH65</accession>
<evidence type="ECO:0000313" key="4">
    <source>
        <dbReference type="Proteomes" id="UP000596329"/>
    </source>
</evidence>
<keyword evidence="1" id="KW-0732">Signal</keyword>